<dbReference type="RefSeq" id="WP_015757346.1">
    <property type="nucleotide sequence ID" value="NC_013216.1"/>
</dbReference>
<dbReference type="eggNOG" id="COG1277">
    <property type="taxonomic scope" value="Bacteria"/>
</dbReference>
<name>C8VX59_DESAS</name>
<dbReference type="AlphaFoldDB" id="C8VX59"/>
<dbReference type="EMBL" id="CP001720">
    <property type="protein sequence ID" value="ACV62635.1"/>
    <property type="molecule type" value="Genomic_DNA"/>
</dbReference>
<accession>C8VX59</accession>
<dbReference type="Proteomes" id="UP000002217">
    <property type="component" value="Chromosome"/>
</dbReference>
<dbReference type="PANTHER" id="PTHR43471:SF12">
    <property type="entry name" value="HYPOTHETICAL MEMBRANE PROTEIN, CONSERVED"/>
    <property type="match status" value="1"/>
</dbReference>
<evidence type="ECO:0000313" key="2">
    <source>
        <dbReference type="EMBL" id="ACV62635.1"/>
    </source>
</evidence>
<reference evidence="2 3" key="1">
    <citation type="journal article" date="2009" name="Stand. Genomic Sci.">
        <title>Complete genome sequence of Desulfotomaculum acetoxidans type strain (5575).</title>
        <authorList>
            <person name="Spring S."/>
            <person name="Lapidus A."/>
            <person name="Schroder M."/>
            <person name="Gleim D."/>
            <person name="Sims D."/>
            <person name="Meincke L."/>
            <person name="Glavina Del Rio T."/>
            <person name="Tice H."/>
            <person name="Copeland A."/>
            <person name="Cheng J.F."/>
            <person name="Lucas S."/>
            <person name="Chen F."/>
            <person name="Nolan M."/>
            <person name="Bruce D."/>
            <person name="Goodwin L."/>
            <person name="Pitluck S."/>
            <person name="Ivanova N."/>
            <person name="Mavromatis K."/>
            <person name="Mikhailova N."/>
            <person name="Pati A."/>
            <person name="Chen A."/>
            <person name="Palaniappan K."/>
            <person name="Land M."/>
            <person name="Hauser L."/>
            <person name="Chang Y.J."/>
            <person name="Jeffries C.D."/>
            <person name="Chain P."/>
            <person name="Saunders E."/>
            <person name="Brettin T."/>
            <person name="Detter J.C."/>
            <person name="Goker M."/>
            <person name="Bristow J."/>
            <person name="Eisen J.A."/>
            <person name="Markowitz V."/>
            <person name="Hugenholtz P."/>
            <person name="Kyrpides N.C."/>
            <person name="Klenk H.P."/>
            <person name="Han C."/>
        </authorList>
    </citation>
    <scope>NUCLEOTIDE SEQUENCE [LARGE SCALE GENOMIC DNA]</scope>
    <source>
        <strain evidence="3">ATCC 49208 / DSM 771 / VKM B-1644</strain>
    </source>
</reference>
<feature type="transmembrane region" description="Helical" evidence="1">
    <location>
        <begin position="174"/>
        <end position="196"/>
    </location>
</feature>
<feature type="transmembrane region" description="Helical" evidence="1">
    <location>
        <begin position="21"/>
        <end position="43"/>
    </location>
</feature>
<protein>
    <recommendedName>
        <fullName evidence="4">ABC-2 type transporter</fullName>
    </recommendedName>
</protein>
<proteinExistence type="predicted"/>
<feature type="transmembrane region" description="Helical" evidence="1">
    <location>
        <begin position="142"/>
        <end position="162"/>
    </location>
</feature>
<dbReference type="HOGENOM" id="CLU_066398_1_0_9"/>
<keyword evidence="3" id="KW-1185">Reference proteome</keyword>
<keyword evidence="1" id="KW-0812">Transmembrane</keyword>
<dbReference type="OrthoDB" id="9815855at2"/>
<evidence type="ECO:0000313" key="3">
    <source>
        <dbReference type="Proteomes" id="UP000002217"/>
    </source>
</evidence>
<evidence type="ECO:0000256" key="1">
    <source>
        <dbReference type="SAM" id="Phobius"/>
    </source>
</evidence>
<evidence type="ECO:0008006" key="4">
    <source>
        <dbReference type="Google" id="ProtNLM"/>
    </source>
</evidence>
<keyword evidence="1" id="KW-0472">Membrane</keyword>
<dbReference type="STRING" id="485916.Dtox_1782"/>
<sequence>MRINPVLTKELRERFRTPKTALMISLYLLVIGGFSLGFIYLRMKESTGYFQPWNSRDIFYVLSIAQLILLAFVIPGLTAGTISGERERQTLNVLLTTKLTPLGIIISKMLSSSGFTILLMIASMPLYCVVFIFGGISPVQIAGLMGFYLITVFLFASVGMACSTYFKRTGVSTVTAYGIIFLIGGGTGFLAAFLWQFYRTQFVTETPLIVQMLLDINPVIVLLRILGQDVSPGKEINLIIPYWGIYTGVWLIFGCLLIAWAVIRLNPQQRTKGFLFRM</sequence>
<gene>
    <name evidence="2" type="ordered locus">Dtox_1782</name>
</gene>
<feature type="transmembrane region" description="Helical" evidence="1">
    <location>
        <begin position="239"/>
        <end position="263"/>
    </location>
</feature>
<dbReference type="KEGG" id="dae:Dtox_1782"/>
<feature type="transmembrane region" description="Helical" evidence="1">
    <location>
        <begin position="115"/>
        <end position="136"/>
    </location>
</feature>
<keyword evidence="1" id="KW-1133">Transmembrane helix</keyword>
<organism evidence="2 3">
    <name type="scientific">Desulfofarcimen acetoxidans (strain ATCC 49208 / DSM 771 / KCTC 5769 / VKM B-1644 / 5575)</name>
    <name type="common">Desulfotomaculum acetoxidans</name>
    <dbReference type="NCBI Taxonomy" id="485916"/>
    <lineage>
        <taxon>Bacteria</taxon>
        <taxon>Bacillati</taxon>
        <taxon>Bacillota</taxon>
        <taxon>Clostridia</taxon>
        <taxon>Eubacteriales</taxon>
        <taxon>Peptococcaceae</taxon>
        <taxon>Desulfofarcimen</taxon>
    </lineage>
</organism>
<dbReference type="PANTHER" id="PTHR43471">
    <property type="entry name" value="ABC TRANSPORTER PERMEASE"/>
    <property type="match status" value="1"/>
</dbReference>
<feature type="transmembrane region" description="Helical" evidence="1">
    <location>
        <begin position="58"/>
        <end position="79"/>
    </location>
</feature>